<gene>
    <name evidence="1" type="ORF">NCTC7307_04335</name>
</gene>
<name>A0A2X4WSL1_SALER</name>
<sequence length="34" mass="3851">MPVWLDAIPEKAPNNDGREAEFSTPNMKMDLAYV</sequence>
<dbReference type="EMBL" id="LS483466">
    <property type="protein sequence ID" value="SQI26964.1"/>
    <property type="molecule type" value="Genomic_DNA"/>
</dbReference>
<dbReference type="Proteomes" id="UP000248731">
    <property type="component" value="Chromosome 1"/>
</dbReference>
<keyword evidence="2" id="KW-1185">Reference proteome</keyword>
<evidence type="ECO:0000313" key="1">
    <source>
        <dbReference type="EMBL" id="SQI26964.1"/>
    </source>
</evidence>
<protein>
    <submittedName>
        <fullName evidence="1">Uncharacterized protein</fullName>
    </submittedName>
</protein>
<reference evidence="1 2" key="1">
    <citation type="submission" date="2018-06" db="EMBL/GenBank/DDBJ databases">
        <authorList>
            <consortium name="Pathogen Informatics"/>
            <person name="Doyle S."/>
        </authorList>
    </citation>
    <scope>NUCLEOTIDE SEQUENCE [LARGE SCALE GENOMIC DNA]</scope>
    <source>
        <strain evidence="1 2">NCTC7307</strain>
    </source>
</reference>
<dbReference type="AlphaFoldDB" id="A0A2X4WSL1"/>
<evidence type="ECO:0000313" key="2">
    <source>
        <dbReference type="Proteomes" id="UP000248731"/>
    </source>
</evidence>
<organism evidence="1 2">
    <name type="scientific">Salmonella enterica subsp. arizonae</name>
    <dbReference type="NCBI Taxonomy" id="59203"/>
    <lineage>
        <taxon>Bacteria</taxon>
        <taxon>Pseudomonadati</taxon>
        <taxon>Pseudomonadota</taxon>
        <taxon>Gammaproteobacteria</taxon>
        <taxon>Enterobacterales</taxon>
        <taxon>Enterobacteriaceae</taxon>
        <taxon>Salmonella</taxon>
    </lineage>
</organism>
<proteinExistence type="predicted"/>
<accession>A0A2X4WSL1</accession>